<dbReference type="PaxDb" id="29760-VIT_07s0005g06410.t01"/>
<dbReference type="InterPro" id="IPR053951">
    <property type="entry name" value="K_trans_N"/>
</dbReference>
<evidence type="ECO:0000256" key="2">
    <source>
        <dbReference type="ARBA" id="ARBA00008440"/>
    </source>
</evidence>
<gene>
    <name evidence="5" type="ordered locus">VIT_07s0005g06410</name>
</gene>
<dbReference type="HOGENOM" id="CLU_1417458_0_0_1"/>
<dbReference type="AlphaFoldDB" id="F6I014"/>
<sequence>MAIGDRILTPAISVLSTASSVQLKITELHENHIVLVSGVVLVVLFSLQRYGTHRVAFMFAPIVTAWLLCISGIGIYSILRWNPHVFCALYPTYMLKFLKSTGIEGWISLGGVVLSITEQTFNDPSHEENSVQSSHDIQVMKSGDEQLENSLPKEESLPILKARESGLAHILGHSHAKESLASLTVARTHQRR</sequence>
<keyword evidence="3" id="KW-0472">Membrane</keyword>
<evidence type="ECO:0000256" key="1">
    <source>
        <dbReference type="ARBA" id="ARBA00004651"/>
    </source>
</evidence>
<dbReference type="ExpressionAtlas" id="F6I014">
    <property type="expression patterns" value="baseline"/>
</dbReference>
<organism evidence="5 6">
    <name type="scientific">Vitis vinifera</name>
    <name type="common">Grape</name>
    <dbReference type="NCBI Taxonomy" id="29760"/>
    <lineage>
        <taxon>Eukaryota</taxon>
        <taxon>Viridiplantae</taxon>
        <taxon>Streptophyta</taxon>
        <taxon>Embryophyta</taxon>
        <taxon>Tracheophyta</taxon>
        <taxon>Spermatophyta</taxon>
        <taxon>Magnoliopsida</taxon>
        <taxon>eudicotyledons</taxon>
        <taxon>Gunneridae</taxon>
        <taxon>Pentapetalae</taxon>
        <taxon>rosids</taxon>
        <taxon>Vitales</taxon>
        <taxon>Vitaceae</taxon>
        <taxon>Viteae</taxon>
        <taxon>Vitis</taxon>
    </lineage>
</organism>
<feature type="domain" description="K+ potassium transporter integral membrane" evidence="4">
    <location>
        <begin position="1"/>
        <end position="117"/>
    </location>
</feature>
<dbReference type="eggNOG" id="ENOG502QPSA">
    <property type="taxonomic scope" value="Eukaryota"/>
</dbReference>
<dbReference type="OrthoDB" id="1933643at2759"/>
<dbReference type="InParanoid" id="F6I014"/>
<comment type="subcellular location">
    <subcellularLocation>
        <location evidence="1">Cell membrane</location>
        <topology evidence="1">Multi-pass membrane protein</topology>
    </subcellularLocation>
</comment>
<accession>F6I014</accession>
<comment type="similarity">
    <text evidence="2">Belongs to the HAK/KUP transporter (TC 2.A.72.3) family.</text>
</comment>
<dbReference type="EMBL" id="FN596502">
    <property type="protein sequence ID" value="CCB60280.1"/>
    <property type="molecule type" value="Genomic_DNA"/>
</dbReference>
<evidence type="ECO:0000313" key="5">
    <source>
        <dbReference type="EMBL" id="CCB60280.1"/>
    </source>
</evidence>
<proteinExistence type="inferred from homology"/>
<dbReference type="STRING" id="29760.F6I014"/>
<name>F6I014_VITVI</name>
<keyword evidence="3" id="KW-1133">Transmembrane helix</keyword>
<feature type="transmembrane region" description="Helical" evidence="3">
    <location>
        <begin position="33"/>
        <end position="50"/>
    </location>
</feature>
<evidence type="ECO:0000313" key="6">
    <source>
        <dbReference type="Proteomes" id="UP000009183"/>
    </source>
</evidence>
<dbReference type="PANTHER" id="PTHR30540:SF14">
    <property type="entry name" value="POTASSIUM TRANSPORTER 1"/>
    <property type="match status" value="1"/>
</dbReference>
<dbReference type="PANTHER" id="PTHR30540">
    <property type="entry name" value="OSMOTIC STRESS POTASSIUM TRANSPORTER"/>
    <property type="match status" value="1"/>
</dbReference>
<keyword evidence="6" id="KW-1185">Reference proteome</keyword>
<dbReference type="InterPro" id="IPR003855">
    <property type="entry name" value="K+_transporter"/>
</dbReference>
<dbReference type="Proteomes" id="UP000009183">
    <property type="component" value="Chromosome 7"/>
</dbReference>
<dbReference type="GO" id="GO:0005886">
    <property type="term" value="C:plasma membrane"/>
    <property type="evidence" value="ECO:0007669"/>
    <property type="project" value="UniProtKB-SubCell"/>
</dbReference>
<dbReference type="GO" id="GO:0015079">
    <property type="term" value="F:potassium ion transmembrane transporter activity"/>
    <property type="evidence" value="ECO:0007669"/>
    <property type="project" value="InterPro"/>
</dbReference>
<feature type="transmembrane region" description="Helical" evidence="3">
    <location>
        <begin position="57"/>
        <end position="79"/>
    </location>
</feature>
<evidence type="ECO:0000256" key="3">
    <source>
        <dbReference type="SAM" id="Phobius"/>
    </source>
</evidence>
<protein>
    <recommendedName>
        <fullName evidence="4">K+ potassium transporter integral membrane domain-containing protein</fullName>
    </recommendedName>
</protein>
<keyword evidence="3" id="KW-0812">Transmembrane</keyword>
<evidence type="ECO:0000259" key="4">
    <source>
        <dbReference type="Pfam" id="PF02705"/>
    </source>
</evidence>
<dbReference type="Pfam" id="PF02705">
    <property type="entry name" value="K_trans"/>
    <property type="match status" value="1"/>
</dbReference>
<reference evidence="6" key="1">
    <citation type="journal article" date="2007" name="Nature">
        <title>The grapevine genome sequence suggests ancestral hexaploidization in major angiosperm phyla.</title>
        <authorList>
            <consortium name="The French-Italian Public Consortium for Grapevine Genome Characterization."/>
            <person name="Jaillon O."/>
            <person name="Aury J.-M."/>
            <person name="Noel B."/>
            <person name="Policriti A."/>
            <person name="Clepet C."/>
            <person name="Casagrande A."/>
            <person name="Choisne N."/>
            <person name="Aubourg S."/>
            <person name="Vitulo N."/>
            <person name="Jubin C."/>
            <person name="Vezzi A."/>
            <person name="Legeai F."/>
            <person name="Hugueney P."/>
            <person name="Dasilva C."/>
            <person name="Horner D."/>
            <person name="Mica E."/>
            <person name="Jublot D."/>
            <person name="Poulain J."/>
            <person name="Bruyere C."/>
            <person name="Billault A."/>
            <person name="Segurens B."/>
            <person name="Gouyvenoux M."/>
            <person name="Ugarte E."/>
            <person name="Cattonaro F."/>
            <person name="Anthouard V."/>
            <person name="Vico V."/>
            <person name="Del Fabbro C."/>
            <person name="Alaux M."/>
            <person name="Di Gaspero G."/>
            <person name="Dumas V."/>
            <person name="Felice N."/>
            <person name="Paillard S."/>
            <person name="Juman I."/>
            <person name="Moroldo M."/>
            <person name="Scalabrin S."/>
            <person name="Canaguier A."/>
            <person name="Le Clainche I."/>
            <person name="Malacrida G."/>
            <person name="Durand E."/>
            <person name="Pesole G."/>
            <person name="Laucou V."/>
            <person name="Chatelet P."/>
            <person name="Merdinoglu D."/>
            <person name="Delledonne M."/>
            <person name="Pezzotti M."/>
            <person name="Lecharny A."/>
            <person name="Scarpelli C."/>
            <person name="Artiguenave F."/>
            <person name="Pe M.E."/>
            <person name="Valle G."/>
            <person name="Morgante M."/>
            <person name="Caboche M."/>
            <person name="Adam-Blondon A.-F."/>
            <person name="Weissenbach J."/>
            <person name="Quetier F."/>
            <person name="Wincker P."/>
        </authorList>
    </citation>
    <scope>NUCLEOTIDE SEQUENCE [LARGE SCALE GENOMIC DNA]</scope>
    <source>
        <strain evidence="6">cv. Pinot noir / PN40024</strain>
    </source>
</reference>